<dbReference type="InterPro" id="IPR012337">
    <property type="entry name" value="RNaseH-like_sf"/>
</dbReference>
<evidence type="ECO:0008006" key="6">
    <source>
        <dbReference type="Google" id="ProtNLM"/>
    </source>
</evidence>
<keyword evidence="5" id="KW-1185">Reference proteome</keyword>
<dbReference type="PANTHER" id="PTHR46564:SF1">
    <property type="entry name" value="TRANSPOSASE"/>
    <property type="match status" value="1"/>
</dbReference>
<gene>
    <name evidence="4" type="ORF">PT974_12199</name>
</gene>
<dbReference type="EMBL" id="JAVFKD010000016">
    <property type="protein sequence ID" value="KAK5988062.1"/>
    <property type="molecule type" value="Genomic_DNA"/>
</dbReference>
<dbReference type="Pfam" id="PF13358">
    <property type="entry name" value="DDE_3"/>
    <property type="match status" value="1"/>
</dbReference>
<proteinExistence type="predicted"/>
<dbReference type="InterPro" id="IPR025959">
    <property type="entry name" value="Winged_HTH_dom"/>
</dbReference>
<evidence type="ECO:0000313" key="4">
    <source>
        <dbReference type="EMBL" id="KAK5988062.1"/>
    </source>
</evidence>
<dbReference type="InterPro" id="IPR009057">
    <property type="entry name" value="Homeodomain-like_sf"/>
</dbReference>
<feature type="domain" description="Winged helix-turn helix" evidence="3">
    <location>
        <begin position="93"/>
        <end position="135"/>
    </location>
</feature>
<protein>
    <recommendedName>
        <fullName evidence="6">Transposase</fullName>
    </recommendedName>
</protein>
<dbReference type="PANTHER" id="PTHR46564">
    <property type="entry name" value="TRANSPOSASE"/>
    <property type="match status" value="1"/>
</dbReference>
<reference evidence="4 5" key="1">
    <citation type="submission" date="2024-01" db="EMBL/GenBank/DDBJ databases">
        <title>Complete genome of Cladobotryum mycophilum ATHUM6906.</title>
        <authorList>
            <person name="Christinaki A.C."/>
            <person name="Myridakis A.I."/>
            <person name="Kouvelis V.N."/>
        </authorList>
    </citation>
    <scope>NUCLEOTIDE SEQUENCE [LARGE SCALE GENOMIC DNA]</scope>
    <source>
        <strain evidence="4 5">ATHUM6906</strain>
    </source>
</reference>
<dbReference type="SUPFAM" id="SSF46689">
    <property type="entry name" value="Homeodomain-like"/>
    <property type="match status" value="1"/>
</dbReference>
<accession>A0ABR0S7B5</accession>
<evidence type="ECO:0000259" key="2">
    <source>
        <dbReference type="Pfam" id="PF13358"/>
    </source>
</evidence>
<dbReference type="Pfam" id="PF13592">
    <property type="entry name" value="HTH_33"/>
    <property type="match status" value="1"/>
</dbReference>
<feature type="compositionally biased region" description="Low complexity" evidence="1">
    <location>
        <begin position="48"/>
        <end position="61"/>
    </location>
</feature>
<feature type="region of interest" description="Disordered" evidence="1">
    <location>
        <begin position="45"/>
        <end position="68"/>
    </location>
</feature>
<sequence length="332" mass="38217">MAPRLALSQHDQINAMIQSNLPTNKIATAADCSDRTVQRKRLKRQCLPTTEAPATPSSPSTRVGRRSNITPVMQEILRKQLLKEPDLFRCEMITFLYEKSGVEVSPSTISRTLKAMGWSRKTARRVAQQRDDELRDLYLHKVSQYEANQLVFIDESGCDKKTGQRRMGWAPRGKTPVKVNRLNRDKRYQILPAYTVDGILLARIYTGSTDAPWFEDFIKQLLHHCDRWPAPRSVLVMDNASWHNKQRLEELCAEAGVRLLFLPPYSPDFNPIEEFFSELKAYIKKHWNEYKGFIKADFKAFLRMCVEVVGSRKASARGHFRHAGLSVKEPPE</sequence>
<comment type="caution">
    <text evidence="4">The sequence shown here is derived from an EMBL/GenBank/DDBJ whole genome shotgun (WGS) entry which is preliminary data.</text>
</comment>
<organism evidence="4 5">
    <name type="scientific">Cladobotryum mycophilum</name>
    <dbReference type="NCBI Taxonomy" id="491253"/>
    <lineage>
        <taxon>Eukaryota</taxon>
        <taxon>Fungi</taxon>
        <taxon>Dikarya</taxon>
        <taxon>Ascomycota</taxon>
        <taxon>Pezizomycotina</taxon>
        <taxon>Sordariomycetes</taxon>
        <taxon>Hypocreomycetidae</taxon>
        <taxon>Hypocreales</taxon>
        <taxon>Hypocreaceae</taxon>
        <taxon>Cladobotryum</taxon>
    </lineage>
</organism>
<dbReference type="Gene3D" id="3.30.420.10">
    <property type="entry name" value="Ribonuclease H-like superfamily/Ribonuclease H"/>
    <property type="match status" value="1"/>
</dbReference>
<dbReference type="NCBIfam" id="NF033545">
    <property type="entry name" value="transpos_IS630"/>
    <property type="match status" value="1"/>
</dbReference>
<dbReference type="SUPFAM" id="SSF53098">
    <property type="entry name" value="Ribonuclease H-like"/>
    <property type="match status" value="1"/>
</dbReference>
<feature type="domain" description="Tc1-like transposase DDE" evidence="2">
    <location>
        <begin position="149"/>
        <end position="285"/>
    </location>
</feature>
<name>A0ABR0S7B5_9HYPO</name>
<dbReference type="InterPro" id="IPR036397">
    <property type="entry name" value="RNaseH_sf"/>
</dbReference>
<dbReference type="InterPro" id="IPR047655">
    <property type="entry name" value="Transpos_IS630-like"/>
</dbReference>
<dbReference type="InterPro" id="IPR038717">
    <property type="entry name" value="Tc1-like_DDE_dom"/>
</dbReference>
<evidence type="ECO:0000256" key="1">
    <source>
        <dbReference type="SAM" id="MobiDB-lite"/>
    </source>
</evidence>
<dbReference type="Proteomes" id="UP001338125">
    <property type="component" value="Unassembled WGS sequence"/>
</dbReference>
<evidence type="ECO:0000259" key="3">
    <source>
        <dbReference type="Pfam" id="PF13592"/>
    </source>
</evidence>
<evidence type="ECO:0000313" key="5">
    <source>
        <dbReference type="Proteomes" id="UP001338125"/>
    </source>
</evidence>